<accession>A0A348G0H7</accession>
<reference evidence="2 3" key="1">
    <citation type="submission" date="2018-08" db="EMBL/GenBank/DDBJ databases">
        <title>Complete genome sequencing of Blastochloris tepida GI.</title>
        <authorList>
            <person name="Tsukatani Y."/>
            <person name="Mori H."/>
        </authorList>
    </citation>
    <scope>NUCLEOTIDE SEQUENCE [LARGE SCALE GENOMIC DNA]</scope>
    <source>
        <strain evidence="2 3">GI</strain>
    </source>
</reference>
<dbReference type="EMBL" id="AP018907">
    <property type="protein sequence ID" value="BBF93060.1"/>
    <property type="molecule type" value="Genomic_DNA"/>
</dbReference>
<dbReference type="GO" id="GO:0010038">
    <property type="term" value="P:response to metal ion"/>
    <property type="evidence" value="ECO:0007669"/>
    <property type="project" value="InterPro"/>
</dbReference>
<organism evidence="2 3">
    <name type="scientific">Blastochloris tepida</name>
    <dbReference type="NCBI Taxonomy" id="2233851"/>
    <lineage>
        <taxon>Bacteria</taxon>
        <taxon>Pseudomonadati</taxon>
        <taxon>Pseudomonadota</taxon>
        <taxon>Alphaproteobacteria</taxon>
        <taxon>Hyphomicrobiales</taxon>
        <taxon>Blastochloridaceae</taxon>
        <taxon>Blastochloris</taxon>
    </lineage>
</organism>
<name>A0A348G0H7_9HYPH</name>
<dbReference type="RefSeq" id="WP_126399389.1">
    <property type="nucleotide sequence ID" value="NZ_AP018907.1"/>
</dbReference>
<dbReference type="Gene3D" id="3.30.70.120">
    <property type="match status" value="1"/>
</dbReference>
<gene>
    <name evidence="2" type="ORF">BLTE_17450</name>
</gene>
<evidence type="ECO:0000313" key="3">
    <source>
        <dbReference type="Proteomes" id="UP000266934"/>
    </source>
</evidence>
<dbReference type="OrthoDB" id="37622at2"/>
<comment type="similarity">
    <text evidence="1">Belongs to the CutA family.</text>
</comment>
<sequence length="106" mass="11141">MDQAALVYTTWPSVVEAEAAGAALVEAGLAACVNILPGVRSVYRWQGAVERATETVMIVKTRAARTEAVATVIKARHPYDTPAIMVVPVAGGEPGYLAWIASETAD</sequence>
<evidence type="ECO:0000256" key="1">
    <source>
        <dbReference type="ARBA" id="ARBA00010169"/>
    </source>
</evidence>
<keyword evidence="3" id="KW-1185">Reference proteome</keyword>
<dbReference type="PANTHER" id="PTHR23419:SF8">
    <property type="entry name" value="FI09726P"/>
    <property type="match status" value="1"/>
</dbReference>
<dbReference type="Proteomes" id="UP000266934">
    <property type="component" value="Chromosome"/>
</dbReference>
<dbReference type="InterPro" id="IPR011322">
    <property type="entry name" value="N-reg_PII-like_a/b"/>
</dbReference>
<dbReference type="Pfam" id="PF03091">
    <property type="entry name" value="CutA1"/>
    <property type="match status" value="1"/>
</dbReference>
<dbReference type="GO" id="GO:0005507">
    <property type="term" value="F:copper ion binding"/>
    <property type="evidence" value="ECO:0007669"/>
    <property type="project" value="TreeGrafter"/>
</dbReference>
<dbReference type="KEGG" id="blag:BLTE_17450"/>
<dbReference type="AlphaFoldDB" id="A0A348G0H7"/>
<dbReference type="InterPro" id="IPR004323">
    <property type="entry name" value="Ion_tolerance_CutA"/>
</dbReference>
<evidence type="ECO:0000313" key="2">
    <source>
        <dbReference type="EMBL" id="BBF93060.1"/>
    </source>
</evidence>
<proteinExistence type="inferred from homology"/>
<dbReference type="InterPro" id="IPR015867">
    <property type="entry name" value="N-reg_PII/ATP_PRibTrfase_C"/>
</dbReference>
<dbReference type="PANTHER" id="PTHR23419">
    <property type="entry name" value="DIVALENT CATION TOLERANCE CUTA-RELATED"/>
    <property type="match status" value="1"/>
</dbReference>
<dbReference type="SUPFAM" id="SSF54913">
    <property type="entry name" value="GlnB-like"/>
    <property type="match status" value="1"/>
</dbReference>
<evidence type="ECO:0008006" key="4">
    <source>
        <dbReference type="Google" id="ProtNLM"/>
    </source>
</evidence>
<protein>
    <recommendedName>
        <fullName evidence="4">Divalent-cation tolerance protein CutA</fullName>
    </recommendedName>
</protein>